<dbReference type="EMBL" id="JBHMFI010000001">
    <property type="protein sequence ID" value="MFB9073547.1"/>
    <property type="molecule type" value="Genomic_DNA"/>
</dbReference>
<evidence type="ECO:0000313" key="2">
    <source>
        <dbReference type="EMBL" id="MFB9073547.1"/>
    </source>
</evidence>
<reference evidence="2 3" key="1">
    <citation type="submission" date="2024-09" db="EMBL/GenBank/DDBJ databases">
        <authorList>
            <person name="Sun Q."/>
            <person name="Mori K."/>
        </authorList>
    </citation>
    <scope>NUCLEOTIDE SEQUENCE [LARGE SCALE GENOMIC DNA]</scope>
    <source>
        <strain evidence="2 3">CCM 7609</strain>
    </source>
</reference>
<dbReference type="Proteomes" id="UP001589575">
    <property type="component" value="Unassembled WGS sequence"/>
</dbReference>
<evidence type="ECO:0000256" key="1">
    <source>
        <dbReference type="SAM" id="MobiDB-lite"/>
    </source>
</evidence>
<accession>A0ABV5G3P5</accession>
<evidence type="ECO:0000313" key="3">
    <source>
        <dbReference type="Proteomes" id="UP001589575"/>
    </source>
</evidence>
<keyword evidence="3" id="KW-1185">Reference proteome</keyword>
<gene>
    <name evidence="2" type="ORF">ACFFX0_21040</name>
</gene>
<name>A0ABV5G3P5_9MICC</name>
<feature type="region of interest" description="Disordered" evidence="1">
    <location>
        <begin position="42"/>
        <end position="73"/>
    </location>
</feature>
<proteinExistence type="predicted"/>
<sequence>MDESAATWWMAVPNSSTNAGSMALRASGRLNSRWAIESVVASPTRSPITGPPIPDPVGRLARTGPPRPRARRT</sequence>
<comment type="caution">
    <text evidence="2">The sequence shown here is derived from an EMBL/GenBank/DDBJ whole genome shotgun (WGS) entry which is preliminary data.</text>
</comment>
<protein>
    <submittedName>
        <fullName evidence="2">Uncharacterized protein</fullName>
    </submittedName>
</protein>
<organism evidence="2 3">
    <name type="scientific">Citricoccus parietis</name>
    <dbReference type="NCBI Taxonomy" id="592307"/>
    <lineage>
        <taxon>Bacteria</taxon>
        <taxon>Bacillati</taxon>
        <taxon>Actinomycetota</taxon>
        <taxon>Actinomycetes</taxon>
        <taxon>Micrococcales</taxon>
        <taxon>Micrococcaceae</taxon>
        <taxon>Citricoccus</taxon>
    </lineage>
</organism>